<reference evidence="1 2" key="1">
    <citation type="journal article" date="2019" name="Sci. Rep.">
        <title>Orb-weaving spider Araneus ventricosus genome elucidates the spidroin gene catalogue.</title>
        <authorList>
            <person name="Kono N."/>
            <person name="Nakamura H."/>
            <person name="Ohtoshi R."/>
            <person name="Moran D.A.P."/>
            <person name="Shinohara A."/>
            <person name="Yoshida Y."/>
            <person name="Fujiwara M."/>
            <person name="Mori M."/>
            <person name="Tomita M."/>
            <person name="Arakawa K."/>
        </authorList>
    </citation>
    <scope>NUCLEOTIDE SEQUENCE [LARGE SCALE GENOMIC DNA]</scope>
</reference>
<sequence>MERYSDETPVTDASTLPVKAALSEPRINKLERPRWSVLEQKKRVKKLEGCLLLFRSISSRYLHPRWAVRMLLMEEDITLDWIWCEGFFIEE</sequence>
<dbReference type="Proteomes" id="UP000499080">
    <property type="component" value="Unassembled WGS sequence"/>
</dbReference>
<organism evidence="1 2">
    <name type="scientific">Araneus ventricosus</name>
    <name type="common">Orbweaver spider</name>
    <name type="synonym">Epeira ventricosa</name>
    <dbReference type="NCBI Taxonomy" id="182803"/>
    <lineage>
        <taxon>Eukaryota</taxon>
        <taxon>Metazoa</taxon>
        <taxon>Ecdysozoa</taxon>
        <taxon>Arthropoda</taxon>
        <taxon>Chelicerata</taxon>
        <taxon>Arachnida</taxon>
        <taxon>Araneae</taxon>
        <taxon>Araneomorphae</taxon>
        <taxon>Entelegynae</taxon>
        <taxon>Araneoidea</taxon>
        <taxon>Araneidae</taxon>
        <taxon>Araneus</taxon>
    </lineage>
</organism>
<dbReference type="AlphaFoldDB" id="A0A4Y2DZ05"/>
<name>A0A4Y2DZ05_ARAVE</name>
<dbReference type="EMBL" id="BGPR01000452">
    <property type="protein sequence ID" value="GBM21028.1"/>
    <property type="molecule type" value="Genomic_DNA"/>
</dbReference>
<keyword evidence="2" id="KW-1185">Reference proteome</keyword>
<gene>
    <name evidence="1" type="ORF">AVEN_5747_1</name>
</gene>
<evidence type="ECO:0000313" key="2">
    <source>
        <dbReference type="Proteomes" id="UP000499080"/>
    </source>
</evidence>
<evidence type="ECO:0000313" key="1">
    <source>
        <dbReference type="EMBL" id="GBM21028.1"/>
    </source>
</evidence>
<protein>
    <submittedName>
        <fullName evidence="1">Uncharacterized protein</fullName>
    </submittedName>
</protein>
<proteinExistence type="predicted"/>
<comment type="caution">
    <text evidence="1">The sequence shown here is derived from an EMBL/GenBank/DDBJ whole genome shotgun (WGS) entry which is preliminary data.</text>
</comment>
<accession>A0A4Y2DZ05</accession>
<dbReference type="OrthoDB" id="10588948at2759"/>